<dbReference type="Proteomes" id="UP000201838">
    <property type="component" value="Unassembled WGS sequence"/>
</dbReference>
<dbReference type="InterPro" id="IPR050832">
    <property type="entry name" value="Bact_Acetyltransf"/>
</dbReference>
<feature type="domain" description="N-acetyltransferase" evidence="3">
    <location>
        <begin position="10"/>
        <end position="162"/>
    </location>
</feature>
<name>A0A238IXS8_9RHOB</name>
<evidence type="ECO:0000256" key="1">
    <source>
        <dbReference type="ARBA" id="ARBA00022679"/>
    </source>
</evidence>
<dbReference type="Gene3D" id="3.40.630.30">
    <property type="match status" value="1"/>
</dbReference>
<dbReference type="OrthoDB" id="9789603at2"/>
<gene>
    <name evidence="4" type="ORF">BOA8489_00890</name>
</gene>
<evidence type="ECO:0000313" key="4">
    <source>
        <dbReference type="EMBL" id="SMX22792.1"/>
    </source>
</evidence>
<keyword evidence="2" id="KW-0012">Acyltransferase</keyword>
<evidence type="ECO:0000313" key="5">
    <source>
        <dbReference type="Proteomes" id="UP000201838"/>
    </source>
</evidence>
<dbReference type="CDD" id="cd04301">
    <property type="entry name" value="NAT_SF"/>
    <property type="match status" value="1"/>
</dbReference>
<protein>
    <recommendedName>
        <fullName evidence="3">N-acetyltransferase domain-containing protein</fullName>
    </recommendedName>
</protein>
<dbReference type="PROSITE" id="PS51186">
    <property type="entry name" value="GNAT"/>
    <property type="match status" value="1"/>
</dbReference>
<proteinExistence type="predicted"/>
<dbReference type="PANTHER" id="PTHR43877">
    <property type="entry name" value="AMINOALKYLPHOSPHONATE N-ACETYLTRANSFERASE-RELATED-RELATED"/>
    <property type="match status" value="1"/>
</dbReference>
<dbReference type="InterPro" id="IPR016181">
    <property type="entry name" value="Acyl_CoA_acyltransferase"/>
</dbReference>
<reference evidence="4 5" key="1">
    <citation type="submission" date="2017-05" db="EMBL/GenBank/DDBJ databases">
        <authorList>
            <person name="Song R."/>
            <person name="Chenine A.L."/>
            <person name="Ruprecht R.M."/>
        </authorList>
    </citation>
    <scope>NUCLEOTIDE SEQUENCE [LARGE SCALE GENOMIC DNA]</scope>
    <source>
        <strain evidence="4 5">CECT 8489</strain>
    </source>
</reference>
<dbReference type="GO" id="GO:0016747">
    <property type="term" value="F:acyltransferase activity, transferring groups other than amino-acyl groups"/>
    <property type="evidence" value="ECO:0007669"/>
    <property type="project" value="InterPro"/>
</dbReference>
<organism evidence="4 5">
    <name type="scientific">Boseongicola aestuarii</name>
    <dbReference type="NCBI Taxonomy" id="1470561"/>
    <lineage>
        <taxon>Bacteria</taxon>
        <taxon>Pseudomonadati</taxon>
        <taxon>Pseudomonadota</taxon>
        <taxon>Alphaproteobacteria</taxon>
        <taxon>Rhodobacterales</taxon>
        <taxon>Paracoccaceae</taxon>
        <taxon>Boseongicola</taxon>
    </lineage>
</organism>
<dbReference type="EMBL" id="FXXQ01000002">
    <property type="protein sequence ID" value="SMX22792.1"/>
    <property type="molecule type" value="Genomic_DNA"/>
</dbReference>
<dbReference type="InterPro" id="IPR000182">
    <property type="entry name" value="GNAT_dom"/>
</dbReference>
<dbReference type="RefSeq" id="WP_093972763.1">
    <property type="nucleotide sequence ID" value="NZ_FXXQ01000002.1"/>
</dbReference>
<dbReference type="Pfam" id="PF00583">
    <property type="entry name" value="Acetyltransf_1"/>
    <property type="match status" value="1"/>
</dbReference>
<sequence length="162" mass="17999">MTDRIKDLNVEFSPAGFDDWNAVHALLVTSFAYMDGQIDPPSSLTKMNAENLREVARSDAFVVARDSNRIVGFGFGSTRGKALYLSKLAVHPDARNRGVLRRIVCRFVDFAIASDLTALTLQTRVELETNHFIFNALGFTKSGETRHPGFDRVTSLTFSKAL</sequence>
<keyword evidence="1" id="KW-0808">Transferase</keyword>
<evidence type="ECO:0000259" key="3">
    <source>
        <dbReference type="PROSITE" id="PS51186"/>
    </source>
</evidence>
<evidence type="ECO:0000256" key="2">
    <source>
        <dbReference type="ARBA" id="ARBA00023315"/>
    </source>
</evidence>
<accession>A0A238IXS8</accession>
<keyword evidence="5" id="KW-1185">Reference proteome</keyword>
<dbReference type="AlphaFoldDB" id="A0A238IXS8"/>
<dbReference type="SUPFAM" id="SSF55729">
    <property type="entry name" value="Acyl-CoA N-acyltransferases (Nat)"/>
    <property type="match status" value="1"/>
</dbReference>